<dbReference type="Gene3D" id="3.30.379.10">
    <property type="entry name" value="Chitobiase/beta-hexosaminidase domain 2-like"/>
    <property type="match status" value="1"/>
</dbReference>
<name>A0A4Y3UI81_9MICO</name>
<evidence type="ECO:0000256" key="1">
    <source>
        <dbReference type="ARBA" id="ARBA00001231"/>
    </source>
</evidence>
<dbReference type="SUPFAM" id="SSF55545">
    <property type="entry name" value="beta-N-acetylhexosaminidase-like domain"/>
    <property type="match status" value="1"/>
</dbReference>
<accession>A0A4Y3UI81</accession>
<dbReference type="Gene3D" id="3.20.20.80">
    <property type="entry name" value="Glycosidases"/>
    <property type="match status" value="2"/>
</dbReference>
<evidence type="ECO:0000256" key="2">
    <source>
        <dbReference type="ARBA" id="ARBA00006285"/>
    </source>
</evidence>
<dbReference type="EMBL" id="VFPS01000008">
    <property type="protein sequence ID" value="TQM90187.1"/>
    <property type="molecule type" value="Genomic_DNA"/>
</dbReference>
<dbReference type="GO" id="GO:0004563">
    <property type="term" value="F:beta-N-acetylhexosaminidase activity"/>
    <property type="evidence" value="ECO:0007669"/>
    <property type="project" value="UniProtKB-EC"/>
</dbReference>
<keyword evidence="9" id="KW-1185">Reference proteome</keyword>
<evidence type="ECO:0000256" key="5">
    <source>
        <dbReference type="ARBA" id="ARBA00023295"/>
    </source>
</evidence>
<dbReference type="PANTHER" id="PTHR22600:SF57">
    <property type="entry name" value="BETA-N-ACETYLHEXOSAMINIDASE"/>
    <property type="match status" value="1"/>
</dbReference>
<sequence length="339" mass="35782">MALPSVVPAPASIEADGSAPFALTSGTPIVAAAEIADATEALQSLIETRTGLRLDTREPADSAADARAIVLEIAGDGAAESYRLDVTEASVIVSGTDAAGLFYGVQTLGQLVEPAPGGWQIPAVRIVDAPRFAYRGVMLDVARHFHDVATVKAYIDRTSALKFTHLHLHLHLTDDQGWRLGTSAEDYDCFIGRVSRLAASLGKTPVAWHEAGTATDLEPTTVGQFWGYVEPIDGMDAKARGFTAVGSDQGKLILSPADAIYLDMKFDADSPLGLTWARGVTTARRAYEWDPAEVVDGVADEQILGVEAPLWTSQGIGFTPLDGIPWAVEVAAGADRGDA</sequence>
<dbReference type="Proteomes" id="UP000319804">
    <property type="component" value="Unassembled WGS sequence"/>
</dbReference>
<dbReference type="PANTHER" id="PTHR22600">
    <property type="entry name" value="BETA-HEXOSAMINIDASE"/>
    <property type="match status" value="1"/>
</dbReference>
<feature type="domain" description="Glycoside hydrolase family 20 catalytic" evidence="6">
    <location>
        <begin position="188"/>
        <end position="313"/>
    </location>
</feature>
<reference evidence="8 9" key="1">
    <citation type="submission" date="2019-06" db="EMBL/GenBank/DDBJ databases">
        <title>Sequencing the genomes of 1000 actinobacteria strains.</title>
        <authorList>
            <person name="Klenk H.-P."/>
        </authorList>
    </citation>
    <scope>NUCLEOTIDE SEQUENCE [LARGE SCALE GENOMIC DNA]</scope>
    <source>
        <strain evidence="8 9">DSM 20427</strain>
    </source>
</reference>
<dbReference type="SUPFAM" id="SSF51445">
    <property type="entry name" value="(Trans)glycosidases"/>
    <property type="match status" value="1"/>
</dbReference>
<dbReference type="RefSeq" id="WP_141378877.1">
    <property type="nucleotide sequence ID" value="NZ_BJNA01000002.1"/>
</dbReference>
<dbReference type="Pfam" id="PF00728">
    <property type="entry name" value="Glyco_hydro_20"/>
    <property type="match status" value="2"/>
</dbReference>
<feature type="domain" description="Glycoside hydrolase family 20 catalytic" evidence="6">
    <location>
        <begin position="132"/>
        <end position="181"/>
    </location>
</feature>
<comment type="caution">
    <text evidence="8">The sequence shown here is derived from an EMBL/GenBank/DDBJ whole genome shotgun (WGS) entry which is preliminary data.</text>
</comment>
<evidence type="ECO:0000256" key="3">
    <source>
        <dbReference type="ARBA" id="ARBA00012663"/>
    </source>
</evidence>
<feature type="domain" description="Beta-hexosaminidase bacterial type N-terminal" evidence="7">
    <location>
        <begin position="4"/>
        <end position="129"/>
    </location>
</feature>
<evidence type="ECO:0000313" key="9">
    <source>
        <dbReference type="Proteomes" id="UP000319804"/>
    </source>
</evidence>
<keyword evidence="4 8" id="KW-0378">Hydrolase</keyword>
<dbReference type="GO" id="GO:0005975">
    <property type="term" value="P:carbohydrate metabolic process"/>
    <property type="evidence" value="ECO:0007669"/>
    <property type="project" value="InterPro"/>
</dbReference>
<dbReference type="AlphaFoldDB" id="A0A4Y3UI81"/>
<dbReference type="InterPro" id="IPR029018">
    <property type="entry name" value="Hex-like_dom2"/>
</dbReference>
<dbReference type="InterPro" id="IPR017853">
    <property type="entry name" value="GH"/>
</dbReference>
<evidence type="ECO:0000259" key="6">
    <source>
        <dbReference type="Pfam" id="PF00728"/>
    </source>
</evidence>
<comment type="catalytic activity">
    <reaction evidence="1">
        <text>Hydrolysis of terminal non-reducing N-acetyl-D-hexosamine residues in N-acetyl-beta-D-hexosaminides.</text>
        <dbReference type="EC" id="3.2.1.52"/>
    </reaction>
</comment>
<dbReference type="InterPro" id="IPR015882">
    <property type="entry name" value="HEX_bac_N"/>
</dbReference>
<dbReference type="OrthoDB" id="9763537at2"/>
<gene>
    <name evidence="8" type="ORF">FHX68_2989</name>
</gene>
<dbReference type="GO" id="GO:0016020">
    <property type="term" value="C:membrane"/>
    <property type="evidence" value="ECO:0007669"/>
    <property type="project" value="TreeGrafter"/>
</dbReference>
<evidence type="ECO:0000313" key="8">
    <source>
        <dbReference type="EMBL" id="TQM90187.1"/>
    </source>
</evidence>
<organism evidence="8 9">
    <name type="scientific">Microbacterium lacticum</name>
    <dbReference type="NCBI Taxonomy" id="33885"/>
    <lineage>
        <taxon>Bacteria</taxon>
        <taxon>Bacillati</taxon>
        <taxon>Actinomycetota</taxon>
        <taxon>Actinomycetes</taxon>
        <taxon>Micrococcales</taxon>
        <taxon>Microbacteriaceae</taxon>
        <taxon>Microbacterium</taxon>
    </lineage>
</organism>
<protein>
    <recommendedName>
        <fullName evidence="3">beta-N-acetylhexosaminidase</fullName>
        <ecNumber evidence="3">3.2.1.52</ecNumber>
    </recommendedName>
</protein>
<comment type="similarity">
    <text evidence="2">Belongs to the glycosyl hydrolase 20 family.</text>
</comment>
<proteinExistence type="inferred from homology"/>
<dbReference type="Pfam" id="PF02838">
    <property type="entry name" value="Glyco_hydro_20b"/>
    <property type="match status" value="1"/>
</dbReference>
<dbReference type="InterPro" id="IPR015883">
    <property type="entry name" value="Glyco_hydro_20_cat"/>
</dbReference>
<dbReference type="InterPro" id="IPR025705">
    <property type="entry name" value="Beta_hexosaminidase_sua/sub"/>
</dbReference>
<dbReference type="GO" id="GO:0030203">
    <property type="term" value="P:glycosaminoglycan metabolic process"/>
    <property type="evidence" value="ECO:0007669"/>
    <property type="project" value="TreeGrafter"/>
</dbReference>
<evidence type="ECO:0000259" key="7">
    <source>
        <dbReference type="Pfam" id="PF02838"/>
    </source>
</evidence>
<dbReference type="EC" id="3.2.1.52" evidence="3"/>
<keyword evidence="5" id="KW-0326">Glycosidase</keyword>
<dbReference type="PRINTS" id="PR00738">
    <property type="entry name" value="GLHYDRLASE20"/>
</dbReference>
<evidence type="ECO:0000256" key="4">
    <source>
        <dbReference type="ARBA" id="ARBA00022801"/>
    </source>
</evidence>